<dbReference type="AlphaFoldDB" id="A0AAF0BKP2"/>
<gene>
    <name evidence="1" type="ORF">PML80_04775</name>
</gene>
<dbReference type="SUPFAM" id="SSF53850">
    <property type="entry name" value="Periplasmic binding protein-like II"/>
    <property type="match status" value="1"/>
</dbReference>
<name>A0AAF0BKP2_9LACT</name>
<dbReference type="Gene3D" id="3.40.190.10">
    <property type="entry name" value="Periplasmic binding protein-like II"/>
    <property type="match status" value="1"/>
</dbReference>
<proteinExistence type="predicted"/>
<protein>
    <submittedName>
        <fullName evidence="1">Transporter substrate-binding domain-containing protein</fullName>
    </submittedName>
</protein>
<dbReference type="Proteomes" id="UP001179483">
    <property type="component" value="Chromosome"/>
</dbReference>
<accession>A0AAF0BKP2</accession>
<sequence>MLADSDIQATEDLEGEIIGGVAGSHKVDIMTQYIEDKSLDIEIRTYENREGTELAVEKGQIDAYAQDYTIIQASIQLKNKSFRTLGTADRLPWLVAMYERWGFVEFDRKRLSNKKHITVYLQKNLI</sequence>
<evidence type="ECO:0000313" key="2">
    <source>
        <dbReference type="Proteomes" id="UP001179483"/>
    </source>
</evidence>
<dbReference type="EMBL" id="CP116590">
    <property type="protein sequence ID" value="WCG38641.1"/>
    <property type="molecule type" value="Genomic_DNA"/>
</dbReference>
<organism evidence="1 2">
    <name type="scientific">Aerococcus urinaeequi</name>
    <dbReference type="NCBI Taxonomy" id="51665"/>
    <lineage>
        <taxon>Bacteria</taxon>
        <taxon>Bacillati</taxon>
        <taxon>Bacillota</taxon>
        <taxon>Bacilli</taxon>
        <taxon>Lactobacillales</taxon>
        <taxon>Aerococcaceae</taxon>
        <taxon>Aerococcus</taxon>
    </lineage>
</organism>
<evidence type="ECO:0000313" key="1">
    <source>
        <dbReference type="EMBL" id="WCG38641.1"/>
    </source>
</evidence>
<reference evidence="1" key="1">
    <citation type="submission" date="2023-01" db="EMBL/GenBank/DDBJ databases">
        <title>Oxazolidinone resistance genes in florfenicol resistant enterococci from beef cattle and veal calves at slaughter.</title>
        <authorList>
            <person name="Biggel M."/>
        </authorList>
    </citation>
    <scope>NUCLEOTIDE SEQUENCE</scope>
    <source>
        <strain evidence="1">K79-1</strain>
    </source>
</reference>